<protein>
    <submittedName>
        <fullName evidence="2">Uncharacterized protein</fullName>
    </submittedName>
</protein>
<name>A0A7S3XUV8_HETAK</name>
<feature type="chain" id="PRO_5031403117" evidence="1">
    <location>
        <begin position="23"/>
        <end position="253"/>
    </location>
</feature>
<keyword evidence="1" id="KW-0732">Signal</keyword>
<dbReference type="AlphaFoldDB" id="A0A7S3XUV8"/>
<evidence type="ECO:0000256" key="1">
    <source>
        <dbReference type="SAM" id="SignalP"/>
    </source>
</evidence>
<proteinExistence type="predicted"/>
<gene>
    <name evidence="2" type="ORF">HAKA00212_LOCUS11643</name>
</gene>
<accession>A0A7S3XUV8</accession>
<organism evidence="2">
    <name type="scientific">Heterosigma akashiwo</name>
    <name type="common">Chromophytic alga</name>
    <name type="synonym">Heterosigma carterae</name>
    <dbReference type="NCBI Taxonomy" id="2829"/>
    <lineage>
        <taxon>Eukaryota</taxon>
        <taxon>Sar</taxon>
        <taxon>Stramenopiles</taxon>
        <taxon>Ochrophyta</taxon>
        <taxon>Raphidophyceae</taxon>
        <taxon>Chattonellales</taxon>
        <taxon>Chattonellaceae</taxon>
        <taxon>Heterosigma</taxon>
    </lineage>
</organism>
<sequence>MDTLILALALLCMLCLLNVGSALKIDFKRGGRPPVMHAAQKAVLTDGDAIPAVVAKNLAICGTLLLLPFQGCDAAIPTIQEYSIGTGTIIKNKNVEEAPVKAEAVEISSVKDLQKLMSDLLKSFDKLENQINQQAWDDLRVDLARGPAGQLAGAPRLGGGGSKKEAAAAAARLGMTAPRVNDFDEKRGEVLVLLKQLDDYAFSNRVLFFNLEDKKAVTEMSEQNDTSLDLSEPLAILDECRDLIKQIIENDLA</sequence>
<feature type="signal peptide" evidence="1">
    <location>
        <begin position="1"/>
        <end position="22"/>
    </location>
</feature>
<evidence type="ECO:0000313" key="2">
    <source>
        <dbReference type="EMBL" id="CAE0632931.1"/>
    </source>
</evidence>
<dbReference type="EMBL" id="HBIU01025180">
    <property type="protein sequence ID" value="CAE0632931.1"/>
    <property type="molecule type" value="Transcribed_RNA"/>
</dbReference>
<reference evidence="2" key="1">
    <citation type="submission" date="2021-01" db="EMBL/GenBank/DDBJ databases">
        <authorList>
            <person name="Corre E."/>
            <person name="Pelletier E."/>
            <person name="Niang G."/>
            <person name="Scheremetjew M."/>
            <person name="Finn R."/>
            <person name="Kale V."/>
            <person name="Holt S."/>
            <person name="Cochrane G."/>
            <person name="Meng A."/>
            <person name="Brown T."/>
            <person name="Cohen L."/>
        </authorList>
    </citation>
    <scope>NUCLEOTIDE SEQUENCE</scope>
    <source>
        <strain evidence="2">CCMP3107</strain>
    </source>
</reference>